<name>A0A150FVU2_GONPE</name>
<accession>A0A150FVU2</accession>
<comment type="similarity">
    <text evidence="3">Belongs to the NAD(P)-dependent epimerase/dehydratase family. Dihydroflavonol-4-reductase subfamily.</text>
</comment>
<dbReference type="STRING" id="33097.A0A150FVU2"/>
<evidence type="ECO:0000256" key="6">
    <source>
        <dbReference type="ARBA" id="ARBA00042087"/>
    </source>
</evidence>
<dbReference type="EC" id="1.1.1.234" evidence="4"/>
<dbReference type="OrthoDB" id="2735536at2759"/>
<evidence type="ECO:0000256" key="3">
    <source>
        <dbReference type="ARBA" id="ARBA00023445"/>
    </source>
</evidence>
<evidence type="ECO:0000256" key="1">
    <source>
        <dbReference type="ARBA" id="ARBA00023002"/>
    </source>
</evidence>
<keyword evidence="11" id="KW-1185">Reference proteome</keyword>
<evidence type="ECO:0000256" key="8">
    <source>
        <dbReference type="ARBA" id="ARBA00049132"/>
    </source>
</evidence>
<dbReference type="Pfam" id="PF01370">
    <property type="entry name" value="Epimerase"/>
    <property type="match status" value="1"/>
</dbReference>
<dbReference type="EMBL" id="LSYV01000301">
    <property type="protein sequence ID" value="KXZ41729.1"/>
    <property type="molecule type" value="Genomic_DNA"/>
</dbReference>
<evidence type="ECO:0000313" key="10">
    <source>
        <dbReference type="EMBL" id="KXZ41729.1"/>
    </source>
</evidence>
<evidence type="ECO:0000256" key="7">
    <source>
        <dbReference type="ARBA" id="ARBA00048870"/>
    </source>
</evidence>
<keyword evidence="1" id="KW-0560">Oxidoreductase</keyword>
<protein>
    <recommendedName>
        <fullName evidence="6">Flavanone 4-reductase</fullName>
        <ecNumber evidence="5">1.1.1.219</ecNumber>
        <ecNumber evidence="4">1.1.1.234</ecNumber>
    </recommendedName>
</protein>
<dbReference type="PANTHER" id="PTHR10366">
    <property type="entry name" value="NAD DEPENDENT EPIMERASE/DEHYDRATASE"/>
    <property type="match status" value="1"/>
</dbReference>
<comment type="catalytic activity">
    <reaction evidence="7">
        <text>(2S)-flavan-4-ol + NADP(+) = (2S)-flavanone + NADPH + H(+)</text>
        <dbReference type="Rhea" id="RHEA:11228"/>
        <dbReference type="ChEBI" id="CHEBI:15378"/>
        <dbReference type="ChEBI" id="CHEBI:15605"/>
        <dbReference type="ChEBI" id="CHEBI:15606"/>
        <dbReference type="ChEBI" id="CHEBI:57783"/>
        <dbReference type="ChEBI" id="CHEBI:58349"/>
        <dbReference type="EC" id="1.1.1.234"/>
    </reaction>
</comment>
<organism evidence="10 11">
    <name type="scientific">Gonium pectorale</name>
    <name type="common">Green alga</name>
    <dbReference type="NCBI Taxonomy" id="33097"/>
    <lineage>
        <taxon>Eukaryota</taxon>
        <taxon>Viridiplantae</taxon>
        <taxon>Chlorophyta</taxon>
        <taxon>core chlorophytes</taxon>
        <taxon>Chlorophyceae</taxon>
        <taxon>CS clade</taxon>
        <taxon>Chlamydomonadales</taxon>
        <taxon>Volvocaceae</taxon>
        <taxon>Gonium</taxon>
    </lineage>
</organism>
<dbReference type="EC" id="1.1.1.219" evidence="5"/>
<evidence type="ECO:0000256" key="4">
    <source>
        <dbReference type="ARBA" id="ARBA00039055"/>
    </source>
</evidence>
<dbReference type="SUPFAM" id="SSF51735">
    <property type="entry name" value="NAD(P)-binding Rossmann-fold domains"/>
    <property type="match status" value="1"/>
</dbReference>
<dbReference type="Gene3D" id="3.40.50.720">
    <property type="entry name" value="NAD(P)-binding Rossmann-like Domain"/>
    <property type="match status" value="2"/>
</dbReference>
<proteinExistence type="inferred from homology"/>
<dbReference type="AlphaFoldDB" id="A0A150FVU2"/>
<evidence type="ECO:0000259" key="9">
    <source>
        <dbReference type="Pfam" id="PF01370"/>
    </source>
</evidence>
<evidence type="ECO:0000313" key="11">
    <source>
        <dbReference type="Proteomes" id="UP000075714"/>
    </source>
</evidence>
<dbReference type="GO" id="GO:0047890">
    <property type="term" value="F:flavanone 4-reductase activity"/>
    <property type="evidence" value="ECO:0007669"/>
    <property type="project" value="UniProtKB-EC"/>
</dbReference>
<keyword evidence="2" id="KW-0284">Flavonoid biosynthesis</keyword>
<comment type="catalytic activity">
    <reaction evidence="8">
        <text>a (2R,3S,4S)-leucoanthocyanidin + NADP(+) = a (2R,3R)-dihydroflavonol + NADPH + H(+)</text>
        <dbReference type="Rhea" id="RHEA:54444"/>
        <dbReference type="ChEBI" id="CHEBI:15378"/>
        <dbReference type="ChEBI" id="CHEBI:57783"/>
        <dbReference type="ChEBI" id="CHEBI:58349"/>
        <dbReference type="ChEBI" id="CHEBI:138176"/>
        <dbReference type="ChEBI" id="CHEBI:138188"/>
        <dbReference type="EC" id="1.1.1.219"/>
    </reaction>
</comment>
<gene>
    <name evidence="10" type="ORF">GPECTOR_302g824</name>
</gene>
<dbReference type="InterPro" id="IPR050425">
    <property type="entry name" value="NAD(P)_dehydrat-like"/>
</dbReference>
<dbReference type="InterPro" id="IPR036291">
    <property type="entry name" value="NAD(P)-bd_dom_sf"/>
</dbReference>
<dbReference type="InterPro" id="IPR001509">
    <property type="entry name" value="Epimerase_deHydtase"/>
</dbReference>
<evidence type="ECO:0000256" key="2">
    <source>
        <dbReference type="ARBA" id="ARBA00023241"/>
    </source>
</evidence>
<evidence type="ECO:0000256" key="5">
    <source>
        <dbReference type="ARBA" id="ARBA00039057"/>
    </source>
</evidence>
<comment type="caution">
    <text evidence="10">The sequence shown here is derived from an EMBL/GenBank/DDBJ whole genome shotgun (WGS) entry which is preliminary data.</text>
</comment>
<sequence>MEGSTVLLTGVTGFNADIRSEEELASAADGAHYVFHVASPFVITAEDPARDIVAPAIHDCHAKQEPAAGPGQRYSEEDWNTLSTLEAEPYWVSKVEAERTAWRLAEELGLPLVTILPNFVMGPVLAPEAAGGTSVGFFKAFVEARADKPPPSGSWTFVDVRDVAAAHLLAATVPGAAGRRYIVSRSKAASSRTVTDILRTGVPELAGMPEGEPAAEEERIDSSRSECELGLVYTPLQQTLVDMAVSLIRLGIASPAGAAADAAAAAP</sequence>
<dbReference type="PANTHER" id="PTHR10366:SF564">
    <property type="entry name" value="STEROL-4-ALPHA-CARBOXYLATE 3-DEHYDROGENASE, DECARBOXYLATING"/>
    <property type="match status" value="1"/>
</dbReference>
<dbReference type="GO" id="GO:0009813">
    <property type="term" value="P:flavonoid biosynthetic process"/>
    <property type="evidence" value="ECO:0007669"/>
    <property type="project" value="UniProtKB-KW"/>
</dbReference>
<dbReference type="GO" id="GO:0045552">
    <property type="term" value="F:dihydroflavanol 4-reductase activity"/>
    <property type="evidence" value="ECO:0007669"/>
    <property type="project" value="UniProtKB-EC"/>
</dbReference>
<dbReference type="Proteomes" id="UP000075714">
    <property type="component" value="Unassembled WGS sequence"/>
</dbReference>
<reference evidence="11" key="1">
    <citation type="journal article" date="2016" name="Nat. Commun.">
        <title>The Gonium pectorale genome demonstrates co-option of cell cycle regulation during the evolution of multicellularity.</title>
        <authorList>
            <person name="Hanschen E.R."/>
            <person name="Marriage T.N."/>
            <person name="Ferris P.J."/>
            <person name="Hamaji T."/>
            <person name="Toyoda A."/>
            <person name="Fujiyama A."/>
            <person name="Neme R."/>
            <person name="Noguchi H."/>
            <person name="Minakuchi Y."/>
            <person name="Suzuki M."/>
            <person name="Kawai-Toyooka H."/>
            <person name="Smith D.R."/>
            <person name="Sparks H."/>
            <person name="Anderson J."/>
            <person name="Bakaric R."/>
            <person name="Luria V."/>
            <person name="Karger A."/>
            <person name="Kirschner M.W."/>
            <person name="Durand P.M."/>
            <person name="Michod R.E."/>
            <person name="Nozaki H."/>
            <person name="Olson B.J."/>
        </authorList>
    </citation>
    <scope>NUCLEOTIDE SEQUENCE [LARGE SCALE GENOMIC DNA]</scope>
    <source>
        <strain evidence="11">NIES-2863</strain>
    </source>
</reference>
<feature type="domain" description="NAD-dependent epimerase/dehydratase" evidence="9">
    <location>
        <begin position="69"/>
        <end position="181"/>
    </location>
</feature>